<dbReference type="AlphaFoldDB" id="A0A8B4Q790"/>
<evidence type="ECO:0000313" key="2">
    <source>
        <dbReference type="EMBL" id="STX08496.1"/>
    </source>
</evidence>
<comment type="similarity">
    <text evidence="1">Belongs to the UPF0398 family.</text>
</comment>
<dbReference type="SUPFAM" id="SSF102405">
    <property type="entry name" value="MCP/YpsA-like"/>
    <property type="match status" value="1"/>
</dbReference>
<keyword evidence="5" id="KW-1185">Reference proteome</keyword>
<dbReference type="PANTHER" id="PTHR38440">
    <property type="entry name" value="UPF0398 PROTEIN YPSA"/>
    <property type="match status" value="1"/>
</dbReference>
<dbReference type="EMBL" id="SNZG01000019">
    <property type="protein sequence ID" value="TDR37820.1"/>
    <property type="molecule type" value="Genomic_DNA"/>
</dbReference>
<dbReference type="InterPro" id="IPR010697">
    <property type="entry name" value="YspA"/>
</dbReference>
<dbReference type="HAMAP" id="MF_01575">
    <property type="entry name" value="UPF0398"/>
    <property type="match status" value="1"/>
</dbReference>
<dbReference type="Pfam" id="PF06908">
    <property type="entry name" value="YpsA"/>
    <property type="match status" value="1"/>
</dbReference>
<dbReference type="Proteomes" id="UP000294641">
    <property type="component" value="Unassembled WGS sequence"/>
</dbReference>
<organism evidence="2 4">
    <name type="scientific">Kurthia zopfii</name>
    <dbReference type="NCBI Taxonomy" id="1650"/>
    <lineage>
        <taxon>Bacteria</taxon>
        <taxon>Bacillati</taxon>
        <taxon>Bacillota</taxon>
        <taxon>Bacilli</taxon>
        <taxon>Bacillales</taxon>
        <taxon>Caryophanaceae</taxon>
        <taxon>Kurthia</taxon>
    </lineage>
</organism>
<dbReference type="OrthoDB" id="2301957at2"/>
<reference evidence="3 5" key="2">
    <citation type="submission" date="2019-03" db="EMBL/GenBank/DDBJ databases">
        <title>Genomic Encyclopedia of Type Strains, Phase IV (KMG-IV): sequencing the most valuable type-strain genomes for metagenomic binning, comparative biology and taxonomic classification.</title>
        <authorList>
            <person name="Goeker M."/>
        </authorList>
    </citation>
    <scope>NUCLEOTIDE SEQUENCE [LARGE SCALE GENOMIC DNA]</scope>
    <source>
        <strain evidence="3 5">DSM 20580</strain>
    </source>
</reference>
<dbReference type="PIRSF" id="PIRSF021290">
    <property type="entry name" value="DUF1273"/>
    <property type="match status" value="1"/>
</dbReference>
<protein>
    <recommendedName>
        <fullName evidence="1">UPF0398 protein DFR61_11958</fullName>
    </recommendedName>
</protein>
<proteinExistence type="inferred from homology"/>
<comment type="caution">
    <text evidence="2">The sequence shown here is derived from an EMBL/GenBank/DDBJ whole genome shotgun (WGS) entry which is preliminary data.</text>
</comment>
<dbReference type="EMBL" id="UGNP01000001">
    <property type="protein sequence ID" value="STX08496.1"/>
    <property type="molecule type" value="Genomic_DNA"/>
</dbReference>
<evidence type="ECO:0000256" key="1">
    <source>
        <dbReference type="HAMAP-Rule" id="MF_01575"/>
    </source>
</evidence>
<sequence>MKKIVVTGYKAHELGIFQDSHPGIAIIKKALSDKIKILVEEGLEWVLLSGQLGVEAWAAEVVFELQEEFPQLQCGIFTPFLEQEKNWNDQKKEKYQEMLQKANHVASLTNRPYEAPWQFIEKNKWLITHSDGILLVYDEENEGSPKYIRDLAEKYMENHDYELMKIDAYDLQMIAEEIQMNQWDSSN</sequence>
<evidence type="ECO:0000313" key="4">
    <source>
        <dbReference type="Proteomes" id="UP000254330"/>
    </source>
</evidence>
<dbReference type="Gene3D" id="3.40.50.450">
    <property type="match status" value="1"/>
</dbReference>
<accession>A0A8B4Q790</accession>
<dbReference type="Proteomes" id="UP000254330">
    <property type="component" value="Unassembled WGS sequence"/>
</dbReference>
<dbReference type="PANTHER" id="PTHR38440:SF1">
    <property type="entry name" value="UPF0398 PROTEIN SPR0331"/>
    <property type="match status" value="1"/>
</dbReference>
<dbReference type="RefSeq" id="WP_109350160.1">
    <property type="nucleotide sequence ID" value="NZ_BJUE01000109.1"/>
</dbReference>
<evidence type="ECO:0000313" key="3">
    <source>
        <dbReference type="EMBL" id="TDR37820.1"/>
    </source>
</evidence>
<gene>
    <name evidence="2" type="primary">ypsA</name>
    <name evidence="3" type="ORF">DFR61_11958</name>
    <name evidence="2" type="ORF">NCTC10597_00157</name>
</gene>
<evidence type="ECO:0000313" key="5">
    <source>
        <dbReference type="Proteomes" id="UP000294641"/>
    </source>
</evidence>
<dbReference type="NCBIfam" id="NF010181">
    <property type="entry name" value="PRK13660.1"/>
    <property type="match status" value="1"/>
</dbReference>
<name>A0A8B4Q790_9BACL</name>
<reference evidence="2 4" key="1">
    <citation type="submission" date="2018-06" db="EMBL/GenBank/DDBJ databases">
        <authorList>
            <consortium name="Pathogen Informatics"/>
            <person name="Doyle S."/>
        </authorList>
    </citation>
    <scope>NUCLEOTIDE SEQUENCE [LARGE SCALE GENOMIC DNA]</scope>
    <source>
        <strain evidence="2 4">NCTC10597</strain>
    </source>
</reference>